<evidence type="ECO:0000313" key="3">
    <source>
        <dbReference type="Proteomes" id="UP000011131"/>
    </source>
</evidence>
<keyword evidence="3" id="KW-1185">Reference proteome</keyword>
<proteinExistence type="predicted"/>
<dbReference type="AlphaFoldDB" id="L7UBP8"/>
<keyword evidence="1" id="KW-0472">Membrane</keyword>
<dbReference type="Proteomes" id="UP000011131">
    <property type="component" value="Chromosome"/>
</dbReference>
<evidence type="ECO:0008006" key="4">
    <source>
        <dbReference type="Google" id="ProtNLM"/>
    </source>
</evidence>
<evidence type="ECO:0000256" key="1">
    <source>
        <dbReference type="SAM" id="Phobius"/>
    </source>
</evidence>
<dbReference type="KEGG" id="msd:MYSTI_04024"/>
<protein>
    <recommendedName>
        <fullName evidence="4">Lipoprotein</fullName>
    </recommendedName>
</protein>
<sequence length="116" mass="11830">MSVQYDPKTIQAHAEALYAQARRIVMTFGFFGFIVGASAGGGVGASLSNGGAFALIGGVVGLLVGVSMGRSRAFVLQIQAQMALCNVAIEANTRRAADTAVAASRPVEVAQFSHAG</sequence>
<dbReference type="STRING" id="1278073.MYSTI_04024"/>
<dbReference type="RefSeq" id="WP_015349585.1">
    <property type="nucleotide sequence ID" value="NC_020126.1"/>
</dbReference>
<accession>L7UBP8</accession>
<organism evidence="2 3">
    <name type="scientific">Myxococcus stipitatus (strain DSM 14675 / JCM 12634 / Mx s8)</name>
    <dbReference type="NCBI Taxonomy" id="1278073"/>
    <lineage>
        <taxon>Bacteria</taxon>
        <taxon>Pseudomonadati</taxon>
        <taxon>Myxococcota</taxon>
        <taxon>Myxococcia</taxon>
        <taxon>Myxococcales</taxon>
        <taxon>Cystobacterineae</taxon>
        <taxon>Myxococcaceae</taxon>
        <taxon>Myxococcus</taxon>
    </lineage>
</organism>
<dbReference type="PATRIC" id="fig|1278073.3.peg.4096"/>
<feature type="transmembrane region" description="Helical" evidence="1">
    <location>
        <begin position="51"/>
        <end position="69"/>
    </location>
</feature>
<keyword evidence="1" id="KW-1133">Transmembrane helix</keyword>
<gene>
    <name evidence="2" type="ordered locus">MYSTI_04024</name>
</gene>
<evidence type="ECO:0000313" key="2">
    <source>
        <dbReference type="EMBL" id="AGC45325.1"/>
    </source>
</evidence>
<reference evidence="2 3" key="1">
    <citation type="journal article" date="2013" name="Genome Announc.">
        <title>Complete genome sequence of Myxococcus stipitatus strain DSM 14675, a fruiting myxobacterium.</title>
        <authorList>
            <person name="Huntley S."/>
            <person name="Kneip S."/>
            <person name="Treuner-Lange A."/>
            <person name="Sogaard-Andersen L."/>
        </authorList>
    </citation>
    <scope>NUCLEOTIDE SEQUENCE [LARGE SCALE GENOMIC DNA]</scope>
    <source>
        <strain evidence="3">DSM 14675 / JCM 12634 / Mx s8</strain>
    </source>
</reference>
<dbReference type="HOGENOM" id="CLU_2116882_0_0_7"/>
<feature type="transmembrane region" description="Helical" evidence="1">
    <location>
        <begin position="24"/>
        <end position="45"/>
    </location>
</feature>
<keyword evidence="1" id="KW-0812">Transmembrane</keyword>
<dbReference type="EMBL" id="CP004025">
    <property type="protein sequence ID" value="AGC45325.1"/>
    <property type="molecule type" value="Genomic_DNA"/>
</dbReference>
<name>L7UBP8_MYXSD</name>
<dbReference type="OrthoDB" id="5524944at2"/>